<dbReference type="PANTHER" id="PTHR46191:SF2">
    <property type="entry name" value="HALOACID DEHALOGENASE-LIKE HYDROLASE DOMAIN-CONTAINING PROTEIN 3"/>
    <property type="match status" value="1"/>
</dbReference>
<comment type="caution">
    <text evidence="3">The sequence shown here is derived from an EMBL/GenBank/DDBJ whole genome shotgun (WGS) entry which is preliminary data.</text>
</comment>
<accession>A0AAW1C5G4</accession>
<evidence type="ECO:0000256" key="2">
    <source>
        <dbReference type="ARBA" id="ARBA00015556"/>
    </source>
</evidence>
<sequence>MLQAAVMLRLRLLTWDVTNTLLRLRVPVGQSYSAEAQAFGLQVPAEVLNHSFSQAHASQSQRFPNYGWGQGLSSKQWWLGVVFETFRLAGIHDSGVLWPIAEKLYRDYSSPKNWELIPGAIEILQWCQQRGIRMAVVSNSDWRVQEILSRCNLRQYFQFVLTSEEVGFAKPDRRIFLEALHSAKVEPQLAAHIGDHYVNDYLAARKTGLHSFLFKMAGEPIESDIEAILGLKINVLLSMERAKKEPCECHLYCWEQQIGQWENSRQSQGAPLLGRGRGRAVHLDLTPSKWLQGVVARLLSEQQSLQMTRPCTGRMPEAV</sequence>
<dbReference type="InterPro" id="IPR044924">
    <property type="entry name" value="HAD-SF_hydro_IA_REG-2-like_cap"/>
</dbReference>
<keyword evidence="4" id="KW-1185">Reference proteome</keyword>
<dbReference type="NCBIfam" id="TIGR01549">
    <property type="entry name" value="HAD-SF-IA-v1"/>
    <property type="match status" value="1"/>
</dbReference>
<dbReference type="SFLD" id="SFLDS00003">
    <property type="entry name" value="Haloacid_Dehalogenase"/>
    <property type="match status" value="1"/>
</dbReference>
<evidence type="ECO:0000256" key="1">
    <source>
        <dbReference type="ARBA" id="ARBA00007958"/>
    </source>
</evidence>
<dbReference type="PANTHER" id="PTHR46191">
    <property type="match status" value="1"/>
</dbReference>
<dbReference type="InterPro" id="IPR006439">
    <property type="entry name" value="HAD-SF_hydro_IA"/>
</dbReference>
<dbReference type="NCBIfam" id="TIGR02252">
    <property type="entry name" value="DREG-2"/>
    <property type="match status" value="1"/>
</dbReference>
<dbReference type="EMBL" id="JAOTOJ010000002">
    <property type="protein sequence ID" value="KAK9408825.1"/>
    <property type="molecule type" value="Genomic_DNA"/>
</dbReference>
<name>A0AAW1C5G4_CROAD</name>
<dbReference type="GO" id="GO:0016787">
    <property type="term" value="F:hydrolase activity"/>
    <property type="evidence" value="ECO:0007669"/>
    <property type="project" value="UniProtKB-KW"/>
</dbReference>
<dbReference type="Proteomes" id="UP001474421">
    <property type="component" value="Unassembled WGS sequence"/>
</dbReference>
<dbReference type="GO" id="GO:0005634">
    <property type="term" value="C:nucleus"/>
    <property type="evidence" value="ECO:0007669"/>
    <property type="project" value="TreeGrafter"/>
</dbReference>
<dbReference type="SFLD" id="SFLDG01129">
    <property type="entry name" value="C1.5:_HAD__Beta-PGM__Phosphata"/>
    <property type="match status" value="1"/>
</dbReference>
<gene>
    <name evidence="3" type="ORF">NXF25_007599</name>
</gene>
<dbReference type="Pfam" id="PF00702">
    <property type="entry name" value="Hydrolase"/>
    <property type="match status" value="1"/>
</dbReference>
<dbReference type="InterPro" id="IPR051828">
    <property type="entry name" value="HAD-like_hydrolase_domain"/>
</dbReference>
<dbReference type="CDD" id="cd16415">
    <property type="entry name" value="HAD_dREG-2_like"/>
    <property type="match status" value="1"/>
</dbReference>
<dbReference type="Gene3D" id="1.10.150.720">
    <property type="entry name" value="Haloacid dehalogenase-like hydrolase"/>
    <property type="match status" value="1"/>
</dbReference>
<dbReference type="InterPro" id="IPR023214">
    <property type="entry name" value="HAD_sf"/>
</dbReference>
<reference evidence="3 4" key="1">
    <citation type="journal article" date="2024" name="Proc. Natl. Acad. Sci. U.S.A.">
        <title>The genetic regulatory architecture and epigenomic basis for age-related changes in rattlesnake venom.</title>
        <authorList>
            <person name="Hogan M.P."/>
            <person name="Holding M.L."/>
            <person name="Nystrom G.S."/>
            <person name="Colston T.J."/>
            <person name="Bartlett D.A."/>
            <person name="Mason A.J."/>
            <person name="Ellsworth S.A."/>
            <person name="Rautsaw R.M."/>
            <person name="Lawrence K.C."/>
            <person name="Strickland J.L."/>
            <person name="He B."/>
            <person name="Fraser P."/>
            <person name="Margres M.J."/>
            <person name="Gilbert D.M."/>
            <person name="Gibbs H.L."/>
            <person name="Parkinson C.L."/>
            <person name="Rokyta D.R."/>
        </authorList>
    </citation>
    <scope>NUCLEOTIDE SEQUENCE [LARGE SCALE GENOMIC DNA]</scope>
    <source>
        <strain evidence="3">DRR0105</strain>
    </source>
</reference>
<dbReference type="SUPFAM" id="SSF56784">
    <property type="entry name" value="HAD-like"/>
    <property type="match status" value="1"/>
</dbReference>
<evidence type="ECO:0000313" key="4">
    <source>
        <dbReference type="Proteomes" id="UP001474421"/>
    </source>
</evidence>
<evidence type="ECO:0000313" key="3">
    <source>
        <dbReference type="EMBL" id="KAK9408825.1"/>
    </source>
</evidence>
<proteinExistence type="inferred from homology"/>
<comment type="similarity">
    <text evidence="1">Belongs to the HAD-like hydrolase superfamily.</text>
</comment>
<organism evidence="3 4">
    <name type="scientific">Crotalus adamanteus</name>
    <name type="common">Eastern diamondback rattlesnake</name>
    <dbReference type="NCBI Taxonomy" id="8729"/>
    <lineage>
        <taxon>Eukaryota</taxon>
        <taxon>Metazoa</taxon>
        <taxon>Chordata</taxon>
        <taxon>Craniata</taxon>
        <taxon>Vertebrata</taxon>
        <taxon>Euteleostomi</taxon>
        <taxon>Lepidosauria</taxon>
        <taxon>Squamata</taxon>
        <taxon>Bifurcata</taxon>
        <taxon>Unidentata</taxon>
        <taxon>Episquamata</taxon>
        <taxon>Toxicofera</taxon>
        <taxon>Serpentes</taxon>
        <taxon>Colubroidea</taxon>
        <taxon>Viperidae</taxon>
        <taxon>Crotalinae</taxon>
        <taxon>Crotalus</taxon>
    </lineage>
</organism>
<protein>
    <recommendedName>
        <fullName evidence="2">Haloacid dehalogenase-like hydrolase domain-containing protein 3</fullName>
    </recommendedName>
</protein>
<dbReference type="AlphaFoldDB" id="A0AAW1C5G4"/>
<dbReference type="InterPro" id="IPR011949">
    <property type="entry name" value="HAD-SF_hydro_IA_REG-2-like"/>
</dbReference>
<dbReference type="InterPro" id="IPR036412">
    <property type="entry name" value="HAD-like_sf"/>
</dbReference>
<dbReference type="PRINTS" id="PR00413">
    <property type="entry name" value="HADHALOGNASE"/>
</dbReference>
<keyword evidence="3" id="KW-0378">Hydrolase</keyword>
<dbReference type="Gene3D" id="3.40.50.1000">
    <property type="entry name" value="HAD superfamily/HAD-like"/>
    <property type="match status" value="1"/>
</dbReference>